<dbReference type="InterPro" id="IPR055406">
    <property type="entry name" value="HEAT_Maestro"/>
</dbReference>
<evidence type="ECO:0000259" key="4">
    <source>
        <dbReference type="PROSITE" id="PS51294"/>
    </source>
</evidence>
<protein>
    <submittedName>
        <fullName evidence="5">Maestro heat-like repeat family member 1</fullName>
    </submittedName>
</protein>
<dbReference type="Gene3D" id="1.10.10.60">
    <property type="entry name" value="Homeodomain-like"/>
    <property type="match status" value="2"/>
</dbReference>
<keyword evidence="1" id="KW-0677">Repeat</keyword>
<feature type="compositionally biased region" description="Basic and acidic residues" evidence="2">
    <location>
        <begin position="1538"/>
        <end position="1563"/>
    </location>
</feature>
<dbReference type="InterPro" id="IPR045206">
    <property type="entry name" value="Maestro_heat-like_prot"/>
</dbReference>
<proteinExistence type="predicted"/>
<feature type="domain" description="Myb-like" evidence="3">
    <location>
        <begin position="2010"/>
        <end position="2054"/>
    </location>
</feature>
<sequence>MSSRKSKKKKSKKKKNSDNKPEATKKQPKLTSGNEILNSGKIIDGFVQKILDLTQHETGAQQQRLIISLEEICKIQTALVISSLLNFIQTTTLQPNVRRLLMNSLSTMIDQNLNQIPGKLCPAITKFALNEILQINNIAKVQSSFGTKIIVKLGTKFSKEINTELFNKLPTKDLPDLRILSCIGEYILQNPLVTSISLGQFFLRIKAYLSRSKQSEEKQILCQVTGKMSNALLEYLINKDQAEEKSVEITTYQKEIEDIFSYINNNYAKKRDKIVKAAGIQCLGLMTHVLTKYTFEKNLNKFSQFVIKRIHSERKKPIQCIPYIEGFRNICETAEKHSTLFSPDLFNNCLNTLLFFIEFSQTQSQMESNNELGQLKYKIYKEVLGSLTALSRVQMTQLISFIFAKMEEKKVAVAVNAISILTHLVVHCDGQMTSSKELIVSQIDLVYKAKGQSIEVKIALINLILSISSKKYLHLNGGLILIEYLFNCASISKKEINSWKNKNKRKIAKKQKQNLIIPSPETLKKAAQRAIMVMARSIHEIRNVLWPYIFEYFAKKEFKNINYVLFTSVEKLARRKKREYENGPKTEQVEAEVETEVETEEEYIVTLSSEDEKKEKEKEESEKTENSKKEEEEREESQKGEKDKSQNGEEEEKQEKEKEDKKDSQKEKKPKKTKTIKKKIKKKIKVKRMVEKKIESDYDFLIDFKKNGNLPKPQYLLARILSCVSANLIGVVEGLNLLSSISIVLHPSLEELWTKEIEELLKYYQENKYNFNHLIWMQKCEKLLDESLETINDNHWNQELCQSFLHQYAFVEEKKDWKLKNAINRLFGIAMSKSIAKDVIPEYLQVMYMKMHVENTKEHSGFAKSCEYASRSHIGKVSQTLLSICRREIITKGSGIIKIKKTVKNMDTPMMKELFFLIFGHLNNSCQPKTIFSLYKLEVLNILQPYFVDQKKPLTQFRIAHFFENFGLTIAKLNNDESCRISEKKEYILLLLSFLSHENICKNVGHNIGSIHEINSLNHFRLNCIKAINSLSKITPFPLDEDLTYFIHKILLLWDIGTPKEKDTKLLKKSFLKFKKNKNGNNKKSNDETNKKNDVGGGGDDDNDDEDSDDDDDDDDSEKEMNQLMKHINKIFLSKLELQTTSKTIKQFFDLFQKFLISSIEKHRNRSLLLLFKLLTKFQKIKLHRSQFRKLTLKYQEEQFFGLGNVLGSLLPRIADPSIKIRKLAFETLIKLINLDYLIKTNHSETQLSFQIYPPNDLIFSLNEMEKCIYSSEKKVVQRLSLLLSQFLIKYLPPNEYIDYLKSIIANGIADSQSQSSILASHLFVDSIKTGQCLKLIEGYSLDLFLKLFEKLPSIKDETSQAVLSEAIRIMTYFNLGPVMRSLLSKKPPLSATVIQCLKAITVDLKLLTKVFSVILDIMNNHPSMKEEANVETEEVVKTATIPPQAATCALSILIENTKFEDYLEKSYSKILCAILMRIGLCNGLKENNLEKMQSPINQITNTLKIFSSYYQDLEIIKNLSKDLKRIRKTKKKKKKILEMNQEKKKEMEKGKEMEMEMEKEKEKEEEEEEGEEEEEKEEEEEEKNEKKEINKITDEENDDQKNEEKEEETEHVDYESWELETLEVEELKEKSGWELLKSNNYERGIEIIISSIAKSRPQKLVKICQIIYPFLTKTNTTHRRVATCIYSELVKHMGDNEKMMNNILNCLFSRQGDPNIPVATESLRGIGNIGLISNKKTQKKFIGSIFGVLMPSLENKNEAIVYSAMLNLKRIMGVLSVDLISNHLISLSMRISKTFSSKNPKMRAASLTLFALFSKFGLNNKVERQILTQQFHSLLIHLILLLNDTSKLVIKTTKLVFKKFSYLLESQGLKELFLSRLFKLDVECDYEVMLDTITKVLIQERKTSITSYYISIMDFFDFHDHRVRGCSSLLLVFLLRNLPQDLKAGMNRSQICNTLSKLLNDKEEKVRLFCTRAMSLMYAWSLRRRRTKSVEYYQKLSLELKNEQDLIAKWDNQSEEKLIGLVRKEKDGDWETIATNFPSFGPTDCLKRYRQLKEIQTNKGPWNKTEDELLRYAIKKLGDVSWLHISSLVPGRNSKQCRERWCNQLNPNINHAPFTHKEEELLIAKQTELGNKWSQISKFFNGRPDNMLKNMWHSLCTQRKLKKTRKATSKRRNTKSKPKQNKRKRTKKGNNNLQAKTNIKTESASKIRKTNNNNAISKNATTPNSNNSCKTESQNNTTTTTATTTTTTTTATTATSTQLKETKIKQSTSFPNLSSFLPINENNQPIFNQPISNQTTDNSVSNIKTQFKIEQNTTLPLKETMICSPTEDNDSIAQSKDNNNTLLDTTETLNDSLFVMQYTLFNPENLDEIYIPIYNEFDQCCEENFDIQSDLFDSLSNDDYFGDINDGFQDGLKECKKSDFYY</sequence>
<evidence type="ECO:0000256" key="2">
    <source>
        <dbReference type="SAM" id="MobiDB-lite"/>
    </source>
</evidence>
<feature type="region of interest" description="Disordered" evidence="2">
    <location>
        <begin position="1078"/>
        <end position="1119"/>
    </location>
</feature>
<dbReference type="PANTHER" id="PTHR23120">
    <property type="entry name" value="MAESTRO-RELATED HEAT DOMAIN-CONTAINING"/>
    <property type="match status" value="1"/>
</dbReference>
<dbReference type="SMART" id="SM00717">
    <property type="entry name" value="SANT"/>
    <property type="match status" value="3"/>
</dbReference>
<feature type="region of interest" description="Disordered" evidence="2">
    <location>
        <begin position="1"/>
        <end position="35"/>
    </location>
</feature>
<feature type="domain" description="HTH myb-type" evidence="4">
    <location>
        <begin position="2111"/>
        <end position="2161"/>
    </location>
</feature>
<dbReference type="Pfam" id="PF23227">
    <property type="entry name" value="HEAT_MROH2B_C"/>
    <property type="match status" value="1"/>
</dbReference>
<dbReference type="Pfam" id="PF13921">
    <property type="entry name" value="Myb_DNA-bind_6"/>
    <property type="match status" value="1"/>
</dbReference>
<feature type="compositionally biased region" description="Acidic residues" evidence="2">
    <location>
        <begin position="1606"/>
        <end position="1617"/>
    </location>
</feature>
<dbReference type="SUPFAM" id="SSF46689">
    <property type="entry name" value="Homeodomain-like"/>
    <property type="match status" value="2"/>
</dbReference>
<name>A0ABQ8YS58_9EUKA</name>
<feature type="region of interest" description="Disordered" evidence="2">
    <location>
        <begin position="1538"/>
        <end position="1617"/>
    </location>
</feature>
<evidence type="ECO:0000259" key="3">
    <source>
        <dbReference type="PROSITE" id="PS50090"/>
    </source>
</evidence>
<feature type="compositionally biased region" description="Basic and acidic residues" evidence="2">
    <location>
        <begin position="1084"/>
        <end position="1094"/>
    </location>
</feature>
<feature type="region of interest" description="Disordered" evidence="2">
    <location>
        <begin position="579"/>
        <end position="676"/>
    </location>
</feature>
<feature type="compositionally biased region" description="Basic residues" evidence="2">
    <location>
        <begin position="1"/>
        <end position="15"/>
    </location>
</feature>
<accession>A0ABQ8YS58</accession>
<feature type="domain" description="HTH myb-type" evidence="4">
    <location>
        <begin position="2059"/>
        <end position="2110"/>
    </location>
</feature>
<feature type="compositionally biased region" description="Basic and acidic residues" evidence="2">
    <location>
        <begin position="579"/>
        <end position="588"/>
    </location>
</feature>
<feature type="compositionally biased region" description="Basic and acidic residues" evidence="2">
    <location>
        <begin position="16"/>
        <end position="25"/>
    </location>
</feature>
<dbReference type="EMBL" id="JAOAOG010000127">
    <property type="protein sequence ID" value="KAJ6247332.1"/>
    <property type="molecule type" value="Genomic_DNA"/>
</dbReference>
<dbReference type="InterPro" id="IPR056282">
    <property type="entry name" value="MROH2B-like_N_HEAT"/>
</dbReference>
<dbReference type="Pfam" id="PF23210">
    <property type="entry name" value="HEAT_Maestro_2"/>
    <property type="match status" value="2"/>
</dbReference>
<feature type="region of interest" description="Disordered" evidence="2">
    <location>
        <begin position="2157"/>
        <end position="2267"/>
    </location>
</feature>
<dbReference type="Pfam" id="PF21047">
    <property type="entry name" value="HEAT_Maestro"/>
    <property type="match status" value="1"/>
</dbReference>
<reference evidence="5" key="1">
    <citation type="submission" date="2022-08" db="EMBL/GenBank/DDBJ databases">
        <title>Novel sulfate-reducing endosymbionts in the free-living metamonad Anaeramoeba.</title>
        <authorList>
            <person name="Jerlstrom-Hultqvist J."/>
            <person name="Cepicka I."/>
            <person name="Gallot-Lavallee L."/>
            <person name="Salas-Leiva D."/>
            <person name="Curtis B.A."/>
            <person name="Zahonova K."/>
            <person name="Pipaliya S."/>
            <person name="Dacks J."/>
            <person name="Roger A.J."/>
        </authorList>
    </citation>
    <scope>NUCLEOTIDE SEQUENCE</scope>
    <source>
        <strain evidence="5">Schooner1</strain>
    </source>
</reference>
<dbReference type="Gene3D" id="1.25.10.10">
    <property type="entry name" value="Leucine-rich Repeat Variant"/>
    <property type="match status" value="1"/>
</dbReference>
<organism evidence="5 6">
    <name type="scientific">Anaeramoeba flamelloides</name>
    <dbReference type="NCBI Taxonomy" id="1746091"/>
    <lineage>
        <taxon>Eukaryota</taxon>
        <taxon>Metamonada</taxon>
        <taxon>Anaeramoebidae</taxon>
        <taxon>Anaeramoeba</taxon>
    </lineage>
</organism>
<dbReference type="InterPro" id="IPR011989">
    <property type="entry name" value="ARM-like"/>
</dbReference>
<feature type="compositionally biased region" description="Basic and acidic residues" evidence="2">
    <location>
        <begin position="610"/>
        <end position="667"/>
    </location>
</feature>
<dbReference type="Pfam" id="PF23221">
    <property type="entry name" value="HEAT_MROH2B_1st"/>
    <property type="match status" value="1"/>
</dbReference>
<dbReference type="SUPFAM" id="SSF48371">
    <property type="entry name" value="ARM repeat"/>
    <property type="match status" value="3"/>
</dbReference>
<gene>
    <name evidence="5" type="ORF">M0813_18861</name>
</gene>
<dbReference type="InterPro" id="IPR009057">
    <property type="entry name" value="Homeodomain-like_sf"/>
</dbReference>
<feature type="domain" description="Myb-like" evidence="3">
    <location>
        <begin position="2107"/>
        <end position="2157"/>
    </location>
</feature>
<dbReference type="InterPro" id="IPR017930">
    <property type="entry name" value="Myb_dom"/>
</dbReference>
<evidence type="ECO:0000313" key="5">
    <source>
        <dbReference type="EMBL" id="KAJ6247332.1"/>
    </source>
</evidence>
<evidence type="ECO:0000313" key="6">
    <source>
        <dbReference type="Proteomes" id="UP001150062"/>
    </source>
</evidence>
<feature type="compositionally biased region" description="Polar residues" evidence="2">
    <location>
        <begin position="2194"/>
        <end position="2237"/>
    </location>
</feature>
<feature type="compositionally biased region" description="Basic residues" evidence="2">
    <location>
        <begin position="2160"/>
        <end position="2189"/>
    </location>
</feature>
<dbReference type="InterPro" id="IPR055408">
    <property type="entry name" value="HEAT_MROH2B-like"/>
</dbReference>
<feature type="compositionally biased region" description="Acidic residues" evidence="2">
    <location>
        <begin position="1564"/>
        <end position="1583"/>
    </location>
</feature>
<feature type="compositionally biased region" description="Acidic residues" evidence="2">
    <location>
        <begin position="589"/>
        <end position="603"/>
    </location>
</feature>
<dbReference type="PROSITE" id="PS51294">
    <property type="entry name" value="HTH_MYB"/>
    <property type="match status" value="2"/>
</dbReference>
<dbReference type="PANTHER" id="PTHR23120:SF0">
    <property type="entry name" value="MAESTRO HEAT-LIKE REPEAT FAMILY MEMBER 1"/>
    <property type="match status" value="1"/>
</dbReference>
<dbReference type="Proteomes" id="UP001150062">
    <property type="component" value="Unassembled WGS sequence"/>
</dbReference>
<comment type="caution">
    <text evidence="5">The sequence shown here is derived from an EMBL/GenBank/DDBJ whole genome shotgun (WGS) entry which is preliminary data.</text>
</comment>
<dbReference type="InterPro" id="IPR048465">
    <property type="entry name" value="Maestro-like_HEAT"/>
</dbReference>
<keyword evidence="6" id="KW-1185">Reference proteome</keyword>
<feature type="domain" description="Myb-like" evidence="3">
    <location>
        <begin position="2055"/>
        <end position="2106"/>
    </location>
</feature>
<dbReference type="InterPro" id="IPR016024">
    <property type="entry name" value="ARM-type_fold"/>
</dbReference>
<feature type="compositionally biased region" description="Basic and acidic residues" evidence="2">
    <location>
        <begin position="1584"/>
        <end position="1605"/>
    </location>
</feature>
<dbReference type="PROSITE" id="PS50090">
    <property type="entry name" value="MYB_LIKE"/>
    <property type="match status" value="3"/>
</dbReference>
<feature type="compositionally biased region" description="Acidic residues" evidence="2">
    <location>
        <begin position="1099"/>
        <end position="1118"/>
    </location>
</feature>
<dbReference type="InterPro" id="IPR001005">
    <property type="entry name" value="SANT/Myb"/>
</dbReference>
<evidence type="ECO:0000256" key="1">
    <source>
        <dbReference type="ARBA" id="ARBA00022737"/>
    </source>
</evidence>
<dbReference type="CDD" id="cd00167">
    <property type="entry name" value="SANT"/>
    <property type="match status" value="3"/>
</dbReference>
<feature type="compositionally biased region" description="Low complexity" evidence="2">
    <location>
        <begin position="2238"/>
        <end position="2256"/>
    </location>
</feature>